<evidence type="ECO:0000259" key="9">
    <source>
        <dbReference type="PROSITE" id="PS50109"/>
    </source>
</evidence>
<dbReference type="PROSITE" id="PS50894">
    <property type="entry name" value="HPT"/>
    <property type="match status" value="1"/>
</dbReference>
<dbReference type="GO" id="GO:0006935">
    <property type="term" value="P:chemotaxis"/>
    <property type="evidence" value="ECO:0007669"/>
    <property type="project" value="InterPro"/>
</dbReference>
<dbReference type="Gene3D" id="1.10.287.560">
    <property type="entry name" value="Histidine kinase CheA-like, homodimeric domain"/>
    <property type="match status" value="1"/>
</dbReference>
<dbReference type="AlphaFoldDB" id="A0A9X2F7S0"/>
<dbReference type="PRINTS" id="PR00344">
    <property type="entry name" value="BCTRLSENSOR"/>
</dbReference>
<evidence type="ECO:0000256" key="2">
    <source>
        <dbReference type="ARBA" id="ARBA00012438"/>
    </source>
</evidence>
<dbReference type="InterPro" id="IPR036641">
    <property type="entry name" value="HPT_dom_sf"/>
</dbReference>
<dbReference type="SMART" id="SM00448">
    <property type="entry name" value="REC"/>
    <property type="match status" value="1"/>
</dbReference>
<evidence type="ECO:0000256" key="3">
    <source>
        <dbReference type="ARBA" id="ARBA00022553"/>
    </source>
</evidence>
<feature type="compositionally biased region" description="Low complexity" evidence="8">
    <location>
        <begin position="172"/>
        <end position="198"/>
    </location>
</feature>
<accession>A0A9X2F7S0</accession>
<dbReference type="SMART" id="SM00260">
    <property type="entry name" value="CheW"/>
    <property type="match status" value="2"/>
</dbReference>
<feature type="domain" description="Response regulatory" evidence="10">
    <location>
        <begin position="764"/>
        <end position="882"/>
    </location>
</feature>
<organism evidence="13 14">
    <name type="scientific">Aeoliella straminimaris</name>
    <dbReference type="NCBI Taxonomy" id="2954799"/>
    <lineage>
        <taxon>Bacteria</taxon>
        <taxon>Pseudomonadati</taxon>
        <taxon>Planctomycetota</taxon>
        <taxon>Planctomycetia</taxon>
        <taxon>Pirellulales</taxon>
        <taxon>Lacipirellulaceae</taxon>
        <taxon>Aeoliella</taxon>
    </lineage>
</organism>
<dbReference type="InterPro" id="IPR036890">
    <property type="entry name" value="HATPase_C_sf"/>
</dbReference>
<dbReference type="SUPFAM" id="SSF50341">
    <property type="entry name" value="CheW-like"/>
    <property type="match status" value="2"/>
</dbReference>
<dbReference type="Gene3D" id="3.40.50.2300">
    <property type="match status" value="1"/>
</dbReference>
<evidence type="ECO:0000256" key="5">
    <source>
        <dbReference type="ARBA" id="ARBA00022777"/>
    </source>
</evidence>
<dbReference type="EMBL" id="JAMXLR010000026">
    <property type="protein sequence ID" value="MCO6043800.1"/>
    <property type="molecule type" value="Genomic_DNA"/>
</dbReference>
<name>A0A9X2F7S0_9BACT</name>
<feature type="domain" description="HPt" evidence="12">
    <location>
        <begin position="1"/>
        <end position="107"/>
    </location>
</feature>
<dbReference type="InterPro" id="IPR004105">
    <property type="entry name" value="CheA-like_dim"/>
</dbReference>
<feature type="compositionally biased region" description="Low complexity" evidence="8">
    <location>
        <begin position="135"/>
        <end position="164"/>
    </location>
</feature>
<dbReference type="PROSITE" id="PS50109">
    <property type="entry name" value="HIS_KIN"/>
    <property type="match status" value="1"/>
</dbReference>
<evidence type="ECO:0000259" key="11">
    <source>
        <dbReference type="PROSITE" id="PS50851"/>
    </source>
</evidence>
<dbReference type="InterPro" id="IPR036061">
    <property type="entry name" value="CheW-like_dom_sf"/>
</dbReference>
<evidence type="ECO:0000256" key="1">
    <source>
        <dbReference type="ARBA" id="ARBA00000085"/>
    </source>
</evidence>
<dbReference type="Gene3D" id="2.40.50.180">
    <property type="entry name" value="CheA-289, Domain 4"/>
    <property type="match status" value="1"/>
</dbReference>
<dbReference type="InterPro" id="IPR001789">
    <property type="entry name" value="Sig_transdc_resp-reg_receiver"/>
</dbReference>
<dbReference type="Gene3D" id="1.20.120.160">
    <property type="entry name" value="HPT domain"/>
    <property type="match status" value="1"/>
</dbReference>
<feature type="domain" description="CheW-like" evidence="11">
    <location>
        <begin position="612"/>
        <end position="744"/>
    </location>
</feature>
<dbReference type="Pfam" id="PF02895">
    <property type="entry name" value="H-kinase_dim"/>
    <property type="match status" value="1"/>
</dbReference>
<dbReference type="PANTHER" id="PTHR43395">
    <property type="entry name" value="SENSOR HISTIDINE KINASE CHEA"/>
    <property type="match status" value="1"/>
</dbReference>
<sequence>MAIEDEELLAEFIVESNEHLADIENELLAIEEAGASIDVDLVNKVFRGVHSIKGAAGFLGLTTIKELAHSLENVLNKVRSQELVPDAENTTVMLRAGDTLRVLINDATNSNGTDVSDQIADLSRVLEAAEAGGNTAQSAAAPTPSAAEVEAPTPEPIAPQAAEATPPPAPVPAEVVSRPAQAPTAAEPATTKTSSSPAVESSIRVSVGVLDQLMNLAGELVLSRNQLMQAVISQERMGLEAAAADLDQVTSSLQEAIMQTRMQPIGSVFGKFPRIVRDLSSQLGKQCKIEIEGKDVEVDKTIIEAIGDPLTHLIRNSVDHGVESPEVRASRKKNPEGTVWLRAFHQAGKVCIEIQDDGAGIDPAKLKSKAVDRGLITADRIEQMSDREAVRLIFHPGFSTAEKVSDVSGRGVGMDVVRTNIEKLGGSVDVDSDVGVGTNIRVTLPLTLAIIPSMILKCSGDRFALPQANIAELVRLRPGEVSSRIDRVKDAEVLRLRGALLPLVRLDTALGMAPTDRADINSPMNIIVVETGQVRYGLIVDGIHDSEEIVVKPLGMHLKTSNCLAGATILGNGRVALILDAAGIAAESGVQLAHEANEQEESLNQGNETNSVQTLLLFSSDPADRFAVPMGVIARIERVRCDQIDTVGGQELLQYRGTTLPLVAVDAHLKVNPRPKLDRIYVIVFTLGEREVGLVAPQLEDICEIVCAIDDQTFREPGVAGSMVIDERVTRLLDVFELAEVTHPQWFAEAREEHAPEEGDAPKRILLAEDSSFFRRQVAGFFKNEGFETYEYEDGAEAWQALTTGGVEVDIVVSDIEMPNMDGFELCQNIRHNSALQHLPCVALTSLSSEADINHGKEVGFDDYQVKMHRENLIRSVRSLLAAAGEPKKAKPRRKLVQAGS</sequence>
<dbReference type="Pfam" id="PF01584">
    <property type="entry name" value="CheW"/>
    <property type="match status" value="2"/>
</dbReference>
<feature type="modified residue" description="Phosphohistidine" evidence="6">
    <location>
        <position position="50"/>
    </location>
</feature>
<dbReference type="SMART" id="SM00387">
    <property type="entry name" value="HATPase_c"/>
    <property type="match status" value="1"/>
</dbReference>
<dbReference type="PROSITE" id="PS50851">
    <property type="entry name" value="CHEW"/>
    <property type="match status" value="2"/>
</dbReference>
<dbReference type="InterPro" id="IPR037006">
    <property type="entry name" value="CheA-like_homodim_sf"/>
</dbReference>
<dbReference type="Gene3D" id="2.30.30.40">
    <property type="entry name" value="SH3 Domains"/>
    <property type="match status" value="1"/>
</dbReference>
<dbReference type="CDD" id="cd16916">
    <property type="entry name" value="HATPase_CheA-like"/>
    <property type="match status" value="1"/>
</dbReference>
<dbReference type="InterPro" id="IPR008207">
    <property type="entry name" value="Sig_transdc_His_kin_Hpt_dom"/>
</dbReference>
<dbReference type="InterPro" id="IPR002545">
    <property type="entry name" value="CheW-lke_dom"/>
</dbReference>
<dbReference type="RefSeq" id="WP_252851905.1">
    <property type="nucleotide sequence ID" value="NZ_JAMXLR010000026.1"/>
</dbReference>
<keyword evidence="3 7" id="KW-0597">Phosphoprotein</keyword>
<protein>
    <recommendedName>
        <fullName evidence="2">histidine kinase</fullName>
        <ecNumber evidence="2">2.7.13.3</ecNumber>
    </recommendedName>
</protein>
<dbReference type="Proteomes" id="UP001155241">
    <property type="component" value="Unassembled WGS sequence"/>
</dbReference>
<dbReference type="SUPFAM" id="SSF55874">
    <property type="entry name" value="ATPase domain of HSP90 chaperone/DNA topoisomerase II/histidine kinase"/>
    <property type="match status" value="1"/>
</dbReference>
<dbReference type="SUPFAM" id="SSF47384">
    <property type="entry name" value="Homodimeric domain of signal transducing histidine kinase"/>
    <property type="match status" value="1"/>
</dbReference>
<feature type="region of interest" description="Disordered" evidence="8">
    <location>
        <begin position="130"/>
        <end position="200"/>
    </location>
</feature>
<dbReference type="Pfam" id="PF00072">
    <property type="entry name" value="Response_reg"/>
    <property type="match status" value="1"/>
</dbReference>
<comment type="caution">
    <text evidence="13">The sequence shown here is derived from an EMBL/GenBank/DDBJ whole genome shotgun (WGS) entry which is preliminary data.</text>
</comment>
<keyword evidence="14" id="KW-1185">Reference proteome</keyword>
<dbReference type="Pfam" id="PF02518">
    <property type="entry name" value="HATPase_c"/>
    <property type="match status" value="1"/>
</dbReference>
<evidence type="ECO:0000259" key="10">
    <source>
        <dbReference type="PROSITE" id="PS50110"/>
    </source>
</evidence>
<dbReference type="Gene3D" id="3.30.565.10">
    <property type="entry name" value="Histidine kinase-like ATPase, C-terminal domain"/>
    <property type="match status" value="1"/>
</dbReference>
<dbReference type="InterPro" id="IPR003594">
    <property type="entry name" value="HATPase_dom"/>
</dbReference>
<evidence type="ECO:0000256" key="8">
    <source>
        <dbReference type="SAM" id="MobiDB-lite"/>
    </source>
</evidence>
<evidence type="ECO:0000313" key="14">
    <source>
        <dbReference type="Proteomes" id="UP001155241"/>
    </source>
</evidence>
<evidence type="ECO:0000256" key="4">
    <source>
        <dbReference type="ARBA" id="ARBA00022679"/>
    </source>
</evidence>
<evidence type="ECO:0000313" key="13">
    <source>
        <dbReference type="EMBL" id="MCO6043800.1"/>
    </source>
</evidence>
<keyword evidence="5" id="KW-0418">Kinase</keyword>
<dbReference type="CDD" id="cd00088">
    <property type="entry name" value="HPT"/>
    <property type="match status" value="1"/>
</dbReference>
<dbReference type="PANTHER" id="PTHR43395:SF1">
    <property type="entry name" value="CHEMOTAXIS PROTEIN CHEA"/>
    <property type="match status" value="1"/>
</dbReference>
<feature type="domain" description="Histidine kinase" evidence="9">
    <location>
        <begin position="215"/>
        <end position="448"/>
    </location>
</feature>
<reference evidence="13" key="1">
    <citation type="submission" date="2022-06" db="EMBL/GenBank/DDBJ databases">
        <title>Aeoliella straminimaris, a novel planctomycete from sediments.</title>
        <authorList>
            <person name="Vitorino I.R."/>
            <person name="Lage O.M."/>
        </authorList>
    </citation>
    <scope>NUCLEOTIDE SEQUENCE</scope>
    <source>
        <strain evidence="13">ICT_H6.2</strain>
    </source>
</reference>
<feature type="domain" description="CheW-like" evidence="11">
    <location>
        <begin position="450"/>
        <end position="590"/>
    </location>
</feature>
<dbReference type="Pfam" id="PF01627">
    <property type="entry name" value="Hpt"/>
    <property type="match status" value="1"/>
</dbReference>
<proteinExistence type="predicted"/>
<dbReference type="FunFam" id="3.30.565.10:FF:000016">
    <property type="entry name" value="Chemotaxis protein CheA, putative"/>
    <property type="match status" value="1"/>
</dbReference>
<dbReference type="SMART" id="SM00073">
    <property type="entry name" value="HPT"/>
    <property type="match status" value="1"/>
</dbReference>
<dbReference type="EC" id="2.7.13.3" evidence="2"/>
<evidence type="ECO:0000256" key="6">
    <source>
        <dbReference type="PROSITE-ProRule" id="PRU00110"/>
    </source>
</evidence>
<dbReference type="CDD" id="cd00731">
    <property type="entry name" value="CheA_reg"/>
    <property type="match status" value="1"/>
</dbReference>
<dbReference type="GO" id="GO:0000155">
    <property type="term" value="F:phosphorelay sensor kinase activity"/>
    <property type="evidence" value="ECO:0007669"/>
    <property type="project" value="InterPro"/>
</dbReference>
<dbReference type="InterPro" id="IPR005467">
    <property type="entry name" value="His_kinase_dom"/>
</dbReference>
<dbReference type="InterPro" id="IPR011006">
    <property type="entry name" value="CheY-like_superfamily"/>
</dbReference>
<dbReference type="SUPFAM" id="SSF47226">
    <property type="entry name" value="Histidine-containing phosphotransfer domain, HPT domain"/>
    <property type="match status" value="1"/>
</dbReference>
<dbReference type="GO" id="GO:0005737">
    <property type="term" value="C:cytoplasm"/>
    <property type="evidence" value="ECO:0007669"/>
    <property type="project" value="InterPro"/>
</dbReference>
<evidence type="ECO:0000259" key="12">
    <source>
        <dbReference type="PROSITE" id="PS50894"/>
    </source>
</evidence>
<dbReference type="InterPro" id="IPR036097">
    <property type="entry name" value="HisK_dim/P_sf"/>
</dbReference>
<dbReference type="PROSITE" id="PS50110">
    <property type="entry name" value="RESPONSE_REGULATORY"/>
    <property type="match status" value="1"/>
</dbReference>
<dbReference type="SMART" id="SM01231">
    <property type="entry name" value="H-kinase_dim"/>
    <property type="match status" value="1"/>
</dbReference>
<feature type="modified residue" description="4-aspartylphosphate" evidence="7">
    <location>
        <position position="815"/>
    </location>
</feature>
<evidence type="ECO:0000256" key="7">
    <source>
        <dbReference type="PROSITE-ProRule" id="PRU00169"/>
    </source>
</evidence>
<keyword evidence="4" id="KW-0808">Transferase</keyword>
<comment type="catalytic activity">
    <reaction evidence="1">
        <text>ATP + protein L-histidine = ADP + protein N-phospho-L-histidine.</text>
        <dbReference type="EC" id="2.7.13.3"/>
    </reaction>
</comment>
<dbReference type="InterPro" id="IPR004358">
    <property type="entry name" value="Sig_transdc_His_kin-like_C"/>
</dbReference>
<dbReference type="InterPro" id="IPR051315">
    <property type="entry name" value="Bact_Chemotaxis_CheA"/>
</dbReference>
<gene>
    <name evidence="13" type="ORF">NG895_07760</name>
</gene>
<dbReference type="SUPFAM" id="SSF52172">
    <property type="entry name" value="CheY-like"/>
    <property type="match status" value="1"/>
</dbReference>